<dbReference type="OrthoDB" id="2142040at2759"/>
<evidence type="ECO:0000313" key="1">
    <source>
        <dbReference type="EMBL" id="RPB27816.1"/>
    </source>
</evidence>
<dbReference type="EMBL" id="ML121530">
    <property type="protein sequence ID" value="RPB27816.1"/>
    <property type="molecule type" value="Genomic_DNA"/>
</dbReference>
<proteinExistence type="predicted"/>
<keyword evidence="2" id="KW-1185">Reference proteome</keyword>
<dbReference type="PANTHER" id="PTHR34706">
    <property type="entry name" value="SLR1338 PROTEIN"/>
    <property type="match status" value="1"/>
</dbReference>
<sequence>MKDDNRYKILMGALEKNAKLNATIDEEGLSMRFLNYPRRKEHQIPWGLDNIQGALKMRAILETNLWKGGTELGGMLLEKVLEPLLFEKARQNQLNKPIFISIITDGEPDYEDHGRTLKEVIEDCKQRLREQYPHYGENAVAFHITQIGNSPAASNFLDDLAQDPVVGNFIYC</sequence>
<name>A0A3N4LY37_9PEZI</name>
<organism evidence="1 2">
    <name type="scientific">Terfezia boudieri ATCC MYA-4762</name>
    <dbReference type="NCBI Taxonomy" id="1051890"/>
    <lineage>
        <taxon>Eukaryota</taxon>
        <taxon>Fungi</taxon>
        <taxon>Dikarya</taxon>
        <taxon>Ascomycota</taxon>
        <taxon>Pezizomycotina</taxon>
        <taxon>Pezizomycetes</taxon>
        <taxon>Pezizales</taxon>
        <taxon>Pezizaceae</taxon>
        <taxon>Terfezia</taxon>
    </lineage>
</organism>
<dbReference type="STRING" id="1051890.A0A3N4LY37"/>
<dbReference type="PANTHER" id="PTHR34706:SF1">
    <property type="entry name" value="VWFA DOMAIN-CONTAINING PROTEIN"/>
    <property type="match status" value="1"/>
</dbReference>
<dbReference type="AlphaFoldDB" id="A0A3N4LY37"/>
<evidence type="ECO:0008006" key="3">
    <source>
        <dbReference type="Google" id="ProtNLM"/>
    </source>
</evidence>
<dbReference type="InParanoid" id="A0A3N4LY37"/>
<dbReference type="Proteomes" id="UP000267821">
    <property type="component" value="Unassembled WGS sequence"/>
</dbReference>
<feature type="non-terminal residue" evidence="1">
    <location>
        <position position="172"/>
    </location>
</feature>
<accession>A0A3N4LY37</accession>
<gene>
    <name evidence="1" type="ORF">L211DRAFT_768822</name>
</gene>
<protein>
    <recommendedName>
        <fullName evidence="3">VWFA domain-containing protein</fullName>
    </recommendedName>
</protein>
<evidence type="ECO:0000313" key="2">
    <source>
        <dbReference type="Proteomes" id="UP000267821"/>
    </source>
</evidence>
<reference evidence="1 2" key="1">
    <citation type="journal article" date="2018" name="Nat. Ecol. Evol.">
        <title>Pezizomycetes genomes reveal the molecular basis of ectomycorrhizal truffle lifestyle.</title>
        <authorList>
            <person name="Murat C."/>
            <person name="Payen T."/>
            <person name="Noel B."/>
            <person name="Kuo A."/>
            <person name="Morin E."/>
            <person name="Chen J."/>
            <person name="Kohler A."/>
            <person name="Krizsan K."/>
            <person name="Balestrini R."/>
            <person name="Da Silva C."/>
            <person name="Montanini B."/>
            <person name="Hainaut M."/>
            <person name="Levati E."/>
            <person name="Barry K.W."/>
            <person name="Belfiori B."/>
            <person name="Cichocki N."/>
            <person name="Clum A."/>
            <person name="Dockter R.B."/>
            <person name="Fauchery L."/>
            <person name="Guy J."/>
            <person name="Iotti M."/>
            <person name="Le Tacon F."/>
            <person name="Lindquist E.A."/>
            <person name="Lipzen A."/>
            <person name="Malagnac F."/>
            <person name="Mello A."/>
            <person name="Molinier V."/>
            <person name="Miyauchi S."/>
            <person name="Poulain J."/>
            <person name="Riccioni C."/>
            <person name="Rubini A."/>
            <person name="Sitrit Y."/>
            <person name="Splivallo R."/>
            <person name="Traeger S."/>
            <person name="Wang M."/>
            <person name="Zifcakova L."/>
            <person name="Wipf D."/>
            <person name="Zambonelli A."/>
            <person name="Paolocci F."/>
            <person name="Nowrousian M."/>
            <person name="Ottonello S."/>
            <person name="Baldrian P."/>
            <person name="Spatafora J.W."/>
            <person name="Henrissat B."/>
            <person name="Nagy L.G."/>
            <person name="Aury J.M."/>
            <person name="Wincker P."/>
            <person name="Grigoriev I.V."/>
            <person name="Bonfante P."/>
            <person name="Martin F.M."/>
        </authorList>
    </citation>
    <scope>NUCLEOTIDE SEQUENCE [LARGE SCALE GENOMIC DNA]</scope>
    <source>
        <strain evidence="1 2">ATCC MYA-4762</strain>
    </source>
</reference>